<proteinExistence type="predicted"/>
<dbReference type="AlphaFoldDB" id="A0A2M7BF64"/>
<dbReference type="GO" id="GO:0005829">
    <property type="term" value="C:cytosol"/>
    <property type="evidence" value="ECO:0007669"/>
    <property type="project" value="TreeGrafter"/>
</dbReference>
<dbReference type="InterPro" id="IPR000905">
    <property type="entry name" value="Gcp-like_dom"/>
</dbReference>
<evidence type="ECO:0000313" key="2">
    <source>
        <dbReference type="EMBL" id="PIV01765.1"/>
    </source>
</evidence>
<protein>
    <recommendedName>
        <fullName evidence="1">Gcp-like domain-containing protein</fullName>
    </recommendedName>
</protein>
<dbReference type="PANTHER" id="PTHR11735:SF11">
    <property type="entry name" value="TRNA THREONYLCARBAMOYLADENOSINE BIOSYNTHESIS PROTEIN TSAB"/>
    <property type="match status" value="1"/>
</dbReference>
<reference evidence="3" key="1">
    <citation type="submission" date="2017-09" db="EMBL/GenBank/DDBJ databases">
        <title>Depth-based differentiation of microbial function through sediment-hosted aquifers and enrichment of novel symbionts in the deep terrestrial subsurface.</title>
        <authorList>
            <person name="Probst A.J."/>
            <person name="Ladd B."/>
            <person name="Jarett J.K."/>
            <person name="Geller-Mcgrath D.E."/>
            <person name="Sieber C.M.K."/>
            <person name="Emerson J.B."/>
            <person name="Anantharaman K."/>
            <person name="Thomas B.C."/>
            <person name="Malmstrom R."/>
            <person name="Stieglmeier M."/>
            <person name="Klingl A."/>
            <person name="Woyke T."/>
            <person name="Ryan C.M."/>
            <person name="Banfield J.F."/>
        </authorList>
    </citation>
    <scope>NUCLEOTIDE SEQUENCE [LARGE SCALE GENOMIC DNA]</scope>
</reference>
<dbReference type="Proteomes" id="UP000229631">
    <property type="component" value="Unassembled WGS sequence"/>
</dbReference>
<organism evidence="2 3">
    <name type="scientific">Candidatus Shapirobacteria bacterium CG03_land_8_20_14_0_80_39_12</name>
    <dbReference type="NCBI Taxonomy" id="1974879"/>
    <lineage>
        <taxon>Bacteria</taxon>
        <taxon>Candidatus Shapironibacteriota</taxon>
    </lineage>
</organism>
<dbReference type="PANTHER" id="PTHR11735">
    <property type="entry name" value="TRNA N6-ADENOSINE THREONYLCARBAMOYLTRANSFERASE"/>
    <property type="match status" value="1"/>
</dbReference>
<dbReference type="Gene3D" id="3.30.420.40">
    <property type="match status" value="2"/>
</dbReference>
<dbReference type="Pfam" id="PF00814">
    <property type="entry name" value="TsaD"/>
    <property type="match status" value="1"/>
</dbReference>
<name>A0A2M7BF64_9BACT</name>
<sequence length="180" mass="20418">AKILKLGYPGGPIIERLSQKVVQNFKFQIPACRQARSNFKFSPPLKEKNNLNFSYSGLKTQFLYLVKSLSEKEFGRNLANLAASFQEAAFEQLLRKTKKAIEIYQPKILLCGGGVMANKYLRTLLRALARKNNLPVFFPPNKNLTTDNAAMIGVAASYKFERKEFVKDIEGLDREPRLSL</sequence>
<accession>A0A2M7BF64</accession>
<feature type="domain" description="Gcp-like" evidence="1">
    <location>
        <begin position="1"/>
        <end position="153"/>
    </location>
</feature>
<feature type="non-terminal residue" evidence="2">
    <location>
        <position position="1"/>
    </location>
</feature>
<gene>
    <name evidence="2" type="ORF">COS54_00455</name>
</gene>
<evidence type="ECO:0000313" key="3">
    <source>
        <dbReference type="Proteomes" id="UP000229631"/>
    </source>
</evidence>
<comment type="caution">
    <text evidence="2">The sequence shown here is derived from an EMBL/GenBank/DDBJ whole genome shotgun (WGS) entry which is preliminary data.</text>
</comment>
<evidence type="ECO:0000259" key="1">
    <source>
        <dbReference type="Pfam" id="PF00814"/>
    </source>
</evidence>
<dbReference type="EMBL" id="PEVC01000012">
    <property type="protein sequence ID" value="PIV01765.1"/>
    <property type="molecule type" value="Genomic_DNA"/>
</dbReference>
<dbReference type="InterPro" id="IPR043129">
    <property type="entry name" value="ATPase_NBD"/>
</dbReference>
<dbReference type="SUPFAM" id="SSF53067">
    <property type="entry name" value="Actin-like ATPase domain"/>
    <property type="match status" value="1"/>
</dbReference>